<dbReference type="OrthoDB" id="6484170at2759"/>
<dbReference type="Gene3D" id="1.25.10.20">
    <property type="entry name" value="Vitellinogen, superhelical"/>
    <property type="match status" value="1"/>
</dbReference>
<accession>A0A8C5PDP4</accession>
<keyword evidence="22" id="KW-1185">Reference proteome</keyword>
<evidence type="ECO:0000256" key="18">
    <source>
        <dbReference type="ARBA" id="ARBA00023313"/>
    </source>
</evidence>
<dbReference type="Gene3D" id="2.30.230.10">
    <property type="entry name" value="Lipovitellin, beta-sheet shell regions, chain A"/>
    <property type="match status" value="1"/>
</dbReference>
<dbReference type="GO" id="GO:0042953">
    <property type="term" value="P:lipoprotein transport"/>
    <property type="evidence" value="ECO:0007669"/>
    <property type="project" value="TreeGrafter"/>
</dbReference>
<evidence type="ECO:0000256" key="5">
    <source>
        <dbReference type="ARBA" id="ARBA00022490"/>
    </source>
</evidence>
<keyword evidence="14" id="KW-0443">Lipid metabolism</keyword>
<evidence type="ECO:0000256" key="9">
    <source>
        <dbReference type="ARBA" id="ARBA00022674"/>
    </source>
</evidence>
<evidence type="ECO:0000256" key="13">
    <source>
        <dbReference type="ARBA" id="ARBA00023055"/>
    </source>
</evidence>
<feature type="disulfide bond" evidence="19">
    <location>
        <begin position="71"/>
        <end position="97"/>
    </location>
</feature>
<dbReference type="InterPro" id="IPR011030">
    <property type="entry name" value="Lipovitellin_superhlx_dom"/>
</dbReference>
<name>A0A8C5PDP4_9ANUR</name>
<keyword evidence="16" id="KW-0325">Glycoprotein</keyword>
<keyword evidence="18" id="KW-0850">VLDL</keyword>
<dbReference type="InterPro" id="IPR015819">
    <property type="entry name" value="Lipid_transp_b-sht_shell"/>
</dbReference>
<evidence type="ECO:0000313" key="21">
    <source>
        <dbReference type="Ensembl" id="ENSLLEP00000015403.1"/>
    </source>
</evidence>
<dbReference type="Proteomes" id="UP000694569">
    <property type="component" value="Unplaced"/>
</dbReference>
<keyword evidence="8" id="KW-0153">Cholesterol metabolism</keyword>
<dbReference type="GeneTree" id="ENSGT00590000083139"/>
<dbReference type="GO" id="GO:0030301">
    <property type="term" value="P:cholesterol transport"/>
    <property type="evidence" value="ECO:0007669"/>
    <property type="project" value="TreeGrafter"/>
</dbReference>
<dbReference type="PANTHER" id="PTHR13769:SF1">
    <property type="entry name" value="APOLIPOPROTEIN B-100"/>
    <property type="match status" value="1"/>
</dbReference>
<dbReference type="PROSITE" id="PS51211">
    <property type="entry name" value="VITELLOGENIN"/>
    <property type="match status" value="1"/>
</dbReference>
<dbReference type="SMART" id="SM01169">
    <property type="entry name" value="DUF1943"/>
    <property type="match status" value="1"/>
</dbReference>
<keyword evidence="12" id="KW-0732">Signal</keyword>
<dbReference type="SMART" id="SM00638">
    <property type="entry name" value="LPD_N"/>
    <property type="match status" value="1"/>
</dbReference>
<dbReference type="GO" id="GO:0005811">
    <property type="term" value="C:lipid droplet"/>
    <property type="evidence" value="ECO:0007669"/>
    <property type="project" value="UniProtKB-SubCell"/>
</dbReference>
<keyword evidence="15" id="KW-1207">Sterol metabolism</keyword>
<sequence>MRKSKNVEDFSNVLSKNEVKFSVLYGTHVNLFPQADEPLNALNIKRGIISALFAPDETQQSYNMETVYGKCATEISVSSSQGSPATDFTVTRNLKTCDRFTPTRDYVSPIALLKGQNTRLSTLIKSSQSCQYTLDQKRRHITAVSCAENHIFLPFSYKDQYGITAKVSQSLKLDETPTRTNNREFSADTSTVRGLAMEVANTNAKSEDVILDTIQQLQEPSTTEKNQQRAGLFYKLVTSLRGLNNETLGPLVPRMNERSSVITLQALVQCGSPECLGAILQILRTGQFSPVLVDTVTYSVGMLPSPCTKRVRELLNMAQSRPTRASFYALGHATSSFYENERTITPELQDVSNFMASLIDNECMGEEDKTFLSLKAIGNMGKALDDANPQIKSSLLRCVRNQQASPEVQKAAIQALRKMTTTGEMQVTLLQVFRDRESSVQKKLAVYLMLMKNPSVTDLIRIVDELNNVDKEVQQFVATHIRSILNSKSPQTQELRRKVEQLLQVRGMPPTVREASSGHYEFSKRVPGKQPLSIDAGMNIIFDSDYVPKEVMLETTLNVFGRSIDMFEVSVDGKGFEPTLDALFGEGGFFPDTAMRALYWADGKVPEKVTDVLYKWFNIPRDRKQGQNFQKAVLLNLEKLANVIKSSNAPEAKAYLEILGTELGYIKLNDFQILGELLLNSLRSTRGLCDMILRAIVKGIDTDLFLHYIFLDNNFDLPTGSGLQLKVSLAGVIAPGTRAGWKLFMKDVVTEVSLNPAVAVEFVTQLGVEMPDFTRHAVQMNSNLYHESGFNARLTHEGGLSKLSFPAPKTPKKIFSFNNNLNLIYATRTEAMTSITENRQEVSNCKPLVTGLNYCLNSAYSNASTVEAAPYFPLTGQTRFELEIQPTGEVEEYSLTANYELKEEEQDLVDVRTFSVQAEGAKTETEAKWIVRYKRNKIMFTSDVEIPKSNINFGVSINGKDESTDSRNSYSVVLDFHNQRVSEATLTGHLRVDGESDASLGAVLSIPRLDTEIRSEVSLQKADRSLRIQLQSSANICSFSGSKYVAFAHDNEKIEVEWRTTSNSNLKKLVSKLPDISFSDLSNYPESVKDYANDILDYKVSQTDMTLRHIASHSIVATNNWLQKASKEMPFAETLRTKLSAWKQLEFNLPPFPEELFLNSDGKVKYSMNKDSFTIDIPIPYGGKTSDQLMSTRYLIYDYLQYRIPTFTIPEYYQMKVPLIGVLELSSNIRSNYYNWSASYTGGNTSSDANTFSSKYEMKADSVLDILSYKIDGNALSSYDHEKMLLLSYEGSLQHTLLETNIKFKELFNFRSNDLFSGTFSYLVRSNLGIESNFDSSLKSTVNNKVVTIDGSAFGQHKVATLFLKSDYTTLTTFDPYNVQAKTASNFKLDSSVLKIKNEMTGMFFREAFSLTSTTDMQDGALTNTMTLDYRNKQLYLKSNTNGNYYNLVALNKFEATFSSQKAAIRSEYQADYRRHRFYTLLSGSLDSLGLELNADVTLNNLANRAAHKATLQLNRDGLTTSSTTSVNFNPFTLENQFNAGVGSFGILMKMATNGRYREHNARISVEGKGGLTELSFVGLYEANVLAMSSKDNLSFKINKEGLRFSNNLLAAYDEMKVENSIEFTIQGTSLQFTSKFEDHFSSINFYKQNFELEMKPYTIGARLNEEFKYNSLELANSGQLQLEAFKINLKGDLRGALSKDEIKHSYVFSLNGLTSKLNTDTIANVQGLTHTHQVTVEIAGLSAAITSNSNCETKSMRLTNKIHSAVAPFSFKLDSQTNGDGRLQVIGDHTGQLYSKLLLNVEILSFNFAHDFRGSTRHILESGAKHETLLDYQAMVLFTPSEQGSSWKLKGHLNKNTLSQEFRAYNNINAIGVTLSGNTFVDLSILDRQVQLPLATFNPVDALNLRDSVSDLQEFGLSAYVNYDKNKDMHEINLPFIESLPSYFEGVRRSLLTYLQALQNTLKDIDIDQQIRILRSNINRIPQKMNDYINRLDLDGKVKEAKERLLLLTKEYQLTAEELQEAIEKYFKTLQYKIQKYISRIDRFIQENYNLDQVKEAVQMLIQKFVERLKALDEEYRIRDKIVELIHDLQRYVEQISIANLAKGLESWIQNVDNVYQIRANIRKLLQQIQAQVQRIDLDQMAANVKQALQSIDLKQYVDEIRKALPIEKVRYIVDQIKNIVITMLNEYEVSDKINAVVDRLQDAVKEYDLDKKVQVLMDNFNQFLNQQNVKETIQKIADMVIAVDLKTYFNRIRGFVDNAVKKLTDYDFKQLIDDINIYLDLVIQKLKAFDYNKFVDDVNSRIREVTQYVNEKMKALELPQKAEVIKQHLNEFLRTATEYLREFRDIKLAEVLKRCQDIISSTVLNDIKIRLLENLEDARERIYSMDITQECHIYLQKVSLVYWRLVASITEQWKNAANRITKFAEENNIQDWAENVKMFIEKGFVVPELKIGFINIPSFEVSLRALRQATFKTPYFTVPFTDLQVPSVEINFSSLRDVEIPTRFVTPQFTLFNTYKVPSYVIDLNEIKIKIVRTFDQILSSDFQLPSPEIYLKDMGMRDLTLNDLGFPTFSFPEIHVPNMQIPEIQIPLALKNIQLSDIQIPEFQLPKIPHTVSIPTFGKLTSSLKVTSPFLSLKSTAVVQNTTTEKNPEIVGTLSVESTSMIEALAFELKADSRISAPLMEQLTLKESVLLTNKYFRYDHSGEVTFSGNQIQSQLVTKANVRTEDSVAEFQNDINFKMQRKITASMKTKYSHQLNIPQMNVASQAEYQNDIDSSVEAGRILVTSTGSGNWKWACPSFTDVGTHQSDFKFNLRGPLMELSCSNRINGNNIKIDQSFKYDSGFLSYLNLDITSKAECPSIGNSIVSVKGKGQVSEMKLELTATHNAELAGRATGTISNSFAFLKRPFELNFSTNNNGNLKVSFPLKLTGKIEFLNNYEVVLNTNVQQASWQVNGRFNQYKISHTISASNNEEKIGASVEMNGEANLDFLTIPVTIPEIRLPYTSIKTAKIQEFSLWERSGLKNLLTTTKQNFDLNAKLQYKKNKDMHSLSLPLDPMYDFINTNMITVNAKFGKWRDSAVTVLTNSYNKAKAQFDKYKVQTQANKIPRTFTIPGYTIPFVNIEVSSFSAELPAFGYVIPKEISTPSLMIPMFGFSIPTYSVVIPSFELAVLHAPDALRKISLPKFTLPQIKNSISVPALGDLTYDFSFKSNVISLTTTAGLYNQTDISARVSVVSTSVIEALQFNLDGTTGLTRKRGLKLATALALKTVFMEGKHESSVSFGKRNIEASVLSEGKINIPILKLTARHDMSGNTKTKPTVFSKMSVNYDFSESVYGNDAKGSFDHTLSLEGLSSYLSMETVTKGDVTGTFMSYQAFNGKLINEANTYLNSNGYRSSVRIVGNAIADNFATLDVTETFGVEASTSRIYAVWEHNGKNYLRYTPAFTTTGEQSMKAKIELAFWSLLTSLQVQISQPNSFADVASLSETINLNLYPEKQEFDFNGEGILDSLMVTHNGKMSNDAANAKFEIAGSLQGHADFLKTIILPIYEKSVWDVLKFDLTTSPEKKQYLKASTSITYTKNKDGIFFAIPVNKLTDGFVITFPAVNLKTPEWIKSLPDRVRSMEVPDMPSELNIPSFQVPFTNLNVPSYKIDLRNIKINKKLSTIPFDLSLPSLPKVKFPKVDITTKYITFEEYKIPFFEVTIPQYQITLARYTLPKSFHGLDFNSIANKIAEIDLPTIEIPEQNIEFPPVKMNLPAGLFIPAFGSLDGSVQLSSPIYNLTWTSKLANDSGSLVASTDASSSSTLRFLEFELEASSTNSLSGRTLTHNGKASFSHPDMSIDWQQDFSFSGLRLPVHTIGIDVKSPTFTDVQIRCQYDNNRLSSSVNVPNAGTLGIVVEKDDAVIKGKLYARPSSSSGKDNLIIKGEMSLKNPEKIQNKINWKEDTVVDLLNGLKVRLPRMSDTVYNCFNKYHNEHFGMDISDARLKMKEHMQSKVSSAYRSTANQIDKMEHLLQYTSDRYRDIMKNGWYQADMPMFRNLDEATAKLYDNSIVILRKYKDTVKEVIDAIIEFVKMTRFQLPGQSQRYTGEELFSMSVKKAMSYLDRYYQRIQQVFDAVIQSISDSKYNIPGTEITIEGTKIISSIKTFIQELNKITKKVFSDLQNISLEKILQQLKVFIQEVTRQSEKLVEALRSRDYQNVKVQAQQMYRDAVNSQYARDLGNLAERVIKVIKQLQIVFQSTYEELSEKLQQLMVYGKALREEYLDPNIVGWSVKYYEIEEKIIKLVKTIIEMLRELPGKYGVDVSEASDKIKEYLEDYYQNAGNAMAYTQDQTRQVLKQLSTSLGDKITDLSFTARKVSAELHHILLSKLQEGYEQLSRSQEKFIAEASRLVDLVVEKYNSVIEYIMQLLENFQKTTSDEVKRYISTRKGEIKIDVPHPFTWKSFDEVPELRDEIISKQMEIARSMVSDGMDKGSKKWEELQQYIEQQLQDGKLSVQEIIENIRNWKKN</sequence>
<evidence type="ECO:0000256" key="4">
    <source>
        <dbReference type="ARBA" id="ARBA00022448"/>
    </source>
</evidence>
<dbReference type="Ensembl" id="ENSLLET00000015989.1">
    <property type="protein sequence ID" value="ENSLLEP00000015403.1"/>
    <property type="gene ID" value="ENSLLEG00000009782.1"/>
</dbReference>
<dbReference type="GO" id="GO:0034361">
    <property type="term" value="C:very-low-density lipoprotein particle"/>
    <property type="evidence" value="ECO:0007669"/>
    <property type="project" value="UniProtKB-KW"/>
</dbReference>
<evidence type="ECO:0000259" key="20">
    <source>
        <dbReference type="PROSITE" id="PS51211"/>
    </source>
</evidence>
<evidence type="ECO:0000256" key="16">
    <source>
        <dbReference type="ARBA" id="ARBA00023180"/>
    </source>
</evidence>
<evidence type="ECO:0000256" key="12">
    <source>
        <dbReference type="ARBA" id="ARBA00022729"/>
    </source>
</evidence>
<dbReference type="GO" id="GO:0008201">
    <property type="term" value="F:heparin binding"/>
    <property type="evidence" value="ECO:0007669"/>
    <property type="project" value="UniProtKB-KW"/>
</dbReference>
<keyword evidence="6" id="KW-0162">Chylomicron</keyword>
<keyword evidence="10" id="KW-0551">Lipid droplet</keyword>
<proteinExistence type="predicted"/>
<dbReference type="GO" id="GO:0042632">
    <property type="term" value="P:cholesterol homeostasis"/>
    <property type="evidence" value="ECO:0007669"/>
    <property type="project" value="TreeGrafter"/>
</dbReference>
<evidence type="ECO:0000256" key="8">
    <source>
        <dbReference type="ARBA" id="ARBA00022548"/>
    </source>
</evidence>
<protein>
    <submittedName>
        <fullName evidence="21">Apolipoprotein B</fullName>
    </submittedName>
</protein>
<evidence type="ECO:0000313" key="22">
    <source>
        <dbReference type="Proteomes" id="UP000694569"/>
    </source>
</evidence>
<keyword evidence="5" id="KW-0963">Cytoplasm</keyword>
<evidence type="ECO:0000256" key="11">
    <source>
        <dbReference type="ARBA" id="ARBA00022710"/>
    </source>
</evidence>
<dbReference type="SUPFAM" id="SSF56968">
    <property type="entry name" value="Lipovitellin-phosvitin complex, beta-sheet shell regions"/>
    <property type="match status" value="2"/>
</dbReference>
<dbReference type="GO" id="GO:0005737">
    <property type="term" value="C:cytoplasm"/>
    <property type="evidence" value="ECO:0007669"/>
    <property type="project" value="UniProtKB-SubCell"/>
</dbReference>
<reference evidence="21" key="1">
    <citation type="submission" date="2025-08" db="UniProtKB">
        <authorList>
            <consortium name="Ensembl"/>
        </authorList>
    </citation>
    <scope>IDENTIFICATION</scope>
</reference>
<dbReference type="InterPro" id="IPR001747">
    <property type="entry name" value="Vitellogenin_N"/>
</dbReference>
<dbReference type="Pfam" id="PF01347">
    <property type="entry name" value="Vitellogenin_N"/>
    <property type="match status" value="1"/>
</dbReference>
<evidence type="ECO:0000256" key="14">
    <source>
        <dbReference type="ARBA" id="ARBA00023098"/>
    </source>
</evidence>
<dbReference type="InterPro" id="IPR015255">
    <property type="entry name" value="Vitellinogen_open_b-sht"/>
</dbReference>
<dbReference type="GO" id="GO:0006642">
    <property type="term" value="P:triglyceride mobilization"/>
    <property type="evidence" value="ECO:0007669"/>
    <property type="project" value="TreeGrafter"/>
</dbReference>
<evidence type="ECO:0000256" key="17">
    <source>
        <dbReference type="ARBA" id="ARBA00023221"/>
    </source>
</evidence>
<dbReference type="Pfam" id="PF09172">
    <property type="entry name" value="Vit_open_b-sht"/>
    <property type="match status" value="1"/>
</dbReference>
<dbReference type="InterPro" id="IPR015816">
    <property type="entry name" value="Vitellinogen_b-sht_N"/>
</dbReference>
<evidence type="ECO:0000256" key="3">
    <source>
        <dbReference type="ARBA" id="ARBA00004613"/>
    </source>
</evidence>
<keyword evidence="17" id="KW-0753">Steroid metabolism</keyword>
<dbReference type="GO" id="GO:0050750">
    <property type="term" value="F:low-density lipoprotein particle receptor binding"/>
    <property type="evidence" value="ECO:0007669"/>
    <property type="project" value="TreeGrafter"/>
</dbReference>
<evidence type="ECO:0000256" key="15">
    <source>
        <dbReference type="ARBA" id="ARBA00023166"/>
    </source>
</evidence>
<dbReference type="Pfam" id="PF06448">
    <property type="entry name" value="DUF1081"/>
    <property type="match status" value="1"/>
</dbReference>
<keyword evidence="11" id="KW-0427">LDL</keyword>
<keyword evidence="7" id="KW-0964">Secreted</keyword>
<evidence type="ECO:0000256" key="19">
    <source>
        <dbReference type="PROSITE-ProRule" id="PRU00557"/>
    </source>
</evidence>
<dbReference type="PANTHER" id="PTHR13769">
    <property type="entry name" value="APOLIPOPROTEIN B"/>
    <property type="match status" value="1"/>
</dbReference>
<dbReference type="GO" id="GO:0008203">
    <property type="term" value="P:cholesterol metabolic process"/>
    <property type="evidence" value="ECO:0007669"/>
    <property type="project" value="UniProtKB-KW"/>
</dbReference>
<dbReference type="GO" id="GO:0034359">
    <property type="term" value="C:mature chylomicron"/>
    <property type="evidence" value="ECO:0007669"/>
    <property type="project" value="TreeGrafter"/>
</dbReference>
<reference evidence="21" key="2">
    <citation type="submission" date="2025-09" db="UniProtKB">
        <authorList>
            <consortium name="Ensembl"/>
        </authorList>
    </citation>
    <scope>IDENTIFICATION</scope>
</reference>
<gene>
    <name evidence="21" type="primary">APOB</name>
</gene>
<keyword evidence="19" id="KW-1015">Disulfide bond</keyword>
<dbReference type="GO" id="GO:0120020">
    <property type="term" value="F:cholesterol transfer activity"/>
    <property type="evidence" value="ECO:0007669"/>
    <property type="project" value="TreeGrafter"/>
</dbReference>
<dbReference type="InterPro" id="IPR022176">
    <property type="entry name" value="ApoB100_C"/>
</dbReference>
<comment type="caution">
    <text evidence="19">Lacks conserved residue(s) required for the propagation of feature annotation.</text>
</comment>
<keyword evidence="4" id="KW-0813">Transport</keyword>
<keyword evidence="9" id="KW-0358">Heparin-binding</keyword>
<evidence type="ECO:0000256" key="6">
    <source>
        <dbReference type="ARBA" id="ARBA00022513"/>
    </source>
</evidence>
<evidence type="ECO:0000256" key="7">
    <source>
        <dbReference type="ARBA" id="ARBA00022525"/>
    </source>
</evidence>
<evidence type="ECO:0000256" key="10">
    <source>
        <dbReference type="ARBA" id="ARBA00022677"/>
    </source>
</evidence>
<organism evidence="21 22">
    <name type="scientific">Leptobrachium leishanense</name>
    <name type="common">Leishan spiny toad</name>
    <dbReference type="NCBI Taxonomy" id="445787"/>
    <lineage>
        <taxon>Eukaryota</taxon>
        <taxon>Metazoa</taxon>
        <taxon>Chordata</taxon>
        <taxon>Craniata</taxon>
        <taxon>Vertebrata</taxon>
        <taxon>Euteleostomi</taxon>
        <taxon>Amphibia</taxon>
        <taxon>Batrachia</taxon>
        <taxon>Anura</taxon>
        <taxon>Pelobatoidea</taxon>
        <taxon>Megophryidae</taxon>
        <taxon>Leptobrachium</taxon>
    </lineage>
</organism>
<evidence type="ECO:0000256" key="1">
    <source>
        <dbReference type="ARBA" id="ARBA00004496"/>
    </source>
</evidence>
<keyword evidence="13" id="KW-0445">Lipid transport</keyword>
<dbReference type="InterPro" id="IPR009454">
    <property type="entry name" value="Lipid_transpt_open_b-sht"/>
</dbReference>
<comment type="subcellular location">
    <subcellularLocation>
        <location evidence="1">Cytoplasm</location>
    </subcellularLocation>
    <subcellularLocation>
        <location evidence="2">Lipid droplet</location>
    </subcellularLocation>
    <subcellularLocation>
        <location evidence="3">Secreted</location>
    </subcellularLocation>
</comment>
<dbReference type="InterPro" id="IPR052418">
    <property type="entry name" value="Apolipoprotein_B"/>
</dbReference>
<dbReference type="SUPFAM" id="SSF48431">
    <property type="entry name" value="Lipovitellin-phosvitin complex, superhelical domain"/>
    <property type="match status" value="1"/>
</dbReference>
<dbReference type="Pfam" id="PF12491">
    <property type="entry name" value="ApoB100_C"/>
    <property type="match status" value="1"/>
</dbReference>
<dbReference type="GO" id="GO:0034362">
    <property type="term" value="C:low-density lipoprotein particle"/>
    <property type="evidence" value="ECO:0007669"/>
    <property type="project" value="UniProtKB-KW"/>
</dbReference>
<evidence type="ECO:0000256" key="2">
    <source>
        <dbReference type="ARBA" id="ARBA00004502"/>
    </source>
</evidence>
<feature type="domain" description="Vitellogenin" evidence="20">
    <location>
        <begin position="1"/>
        <end position="552"/>
    </location>
</feature>
<dbReference type="Gene3D" id="2.20.80.10">
    <property type="entry name" value="Lipovitellin-phosvitin complex, chain A, domain 4"/>
    <property type="match status" value="1"/>
</dbReference>